<reference evidence="2" key="1">
    <citation type="journal article" date="2020" name="Microorganisms">
        <title>Isolation, Genomic and Metabolomic Characterization of Streptomyces tendae VITAKN with Quorum Sensing Inhibitory Activity from Southern India.</title>
        <authorList>
            <person name="Ishaque N.M."/>
            <person name="Burgsdorf I."/>
            <person name="Limlingan Malit J.J."/>
            <person name="Saha S."/>
            <person name="Teta R."/>
            <person name="Ewe D."/>
            <person name="Kannabiran K."/>
            <person name="Hrouzek P."/>
            <person name="Steindler L."/>
            <person name="Costantino V."/>
            <person name="Saurav K."/>
        </authorList>
    </citation>
    <scope>NUCLEOTIDE SEQUENCE</scope>
    <source>
        <strain evidence="2">VITAKN</strain>
    </source>
</reference>
<dbReference type="AlphaFoldDB" id="A0A6B3QRG0"/>
<dbReference type="InterPro" id="IPR018727">
    <property type="entry name" value="DUF2267"/>
</dbReference>
<accession>A0A6B3QRG0</accession>
<sequence length="141" mass="15541">MRLDEFLTRVRDRGEFHGDDEAEQVATAVLWVIASRSPPQEAAGLARELPAPLDDALRMERGRPETFGRAEFLRRVAQQTGARPRTAEWDAGAVLSTLAEAVPREHVDRLLARLPADCADLFGGPAPTGGRNERRPETSET</sequence>
<dbReference type="Gene3D" id="1.10.490.110">
    <property type="entry name" value="Uncharacterized conserved protein DUF2267"/>
    <property type="match status" value="1"/>
</dbReference>
<dbReference type="RefSeq" id="WP_164460231.1">
    <property type="nucleotide sequence ID" value="NZ_JAAIFS010000007.1"/>
</dbReference>
<evidence type="ECO:0000256" key="1">
    <source>
        <dbReference type="SAM" id="MobiDB-lite"/>
    </source>
</evidence>
<name>A0A6B3QRG0_STRTE</name>
<dbReference type="Pfam" id="PF10025">
    <property type="entry name" value="DUF2267"/>
    <property type="match status" value="1"/>
</dbReference>
<feature type="compositionally biased region" description="Basic and acidic residues" evidence="1">
    <location>
        <begin position="131"/>
        <end position="141"/>
    </location>
</feature>
<dbReference type="EMBL" id="JAAIFS010000007">
    <property type="protein sequence ID" value="NEV90683.1"/>
    <property type="molecule type" value="Genomic_DNA"/>
</dbReference>
<gene>
    <name evidence="2" type="ORF">GUR47_29065</name>
</gene>
<protein>
    <submittedName>
        <fullName evidence="2">DUF2267 domain-containing protein</fullName>
    </submittedName>
</protein>
<feature type="region of interest" description="Disordered" evidence="1">
    <location>
        <begin position="121"/>
        <end position="141"/>
    </location>
</feature>
<evidence type="ECO:0000313" key="2">
    <source>
        <dbReference type="EMBL" id="NEV90683.1"/>
    </source>
</evidence>
<organism evidence="2">
    <name type="scientific">Streptomyces tendae</name>
    <dbReference type="NCBI Taxonomy" id="1932"/>
    <lineage>
        <taxon>Bacteria</taxon>
        <taxon>Bacillati</taxon>
        <taxon>Actinomycetota</taxon>
        <taxon>Actinomycetes</taxon>
        <taxon>Kitasatosporales</taxon>
        <taxon>Streptomycetaceae</taxon>
        <taxon>Streptomyces</taxon>
    </lineage>
</organism>
<proteinExistence type="predicted"/>
<dbReference type="InterPro" id="IPR038282">
    <property type="entry name" value="DUF2267_sf"/>
</dbReference>
<comment type="caution">
    <text evidence="2">The sequence shown here is derived from an EMBL/GenBank/DDBJ whole genome shotgun (WGS) entry which is preliminary data.</text>
</comment>